<dbReference type="PROSITE" id="PS51178">
    <property type="entry name" value="PASTA"/>
    <property type="match status" value="2"/>
</dbReference>
<dbReference type="InterPro" id="IPR018247">
    <property type="entry name" value="EF_Hand_1_Ca_BS"/>
</dbReference>
<dbReference type="InterPro" id="IPR011600">
    <property type="entry name" value="Pept_C14_caspase"/>
</dbReference>
<dbReference type="Proteomes" id="UP001595867">
    <property type="component" value="Unassembled WGS sequence"/>
</dbReference>
<dbReference type="InterPro" id="IPR005543">
    <property type="entry name" value="PASTA_dom"/>
</dbReference>
<sequence length="692" mass="72954">MTYRALLIGNSIFDADGSLNPLNAPTKDVARLHRSLVDTATGLFSDEHVRLVVERTSEDLLDEIDLFFAAAHRDDLLLLYYSGHGLLDDRNQLFLCGRNTRSDRLLRTAVSNVRINEFIDQSVARCTVIILDCCSSGMFKGGDVAVPLAGPGRYVVSSTRGSALANDAAVPTGTSLFTEHLVTGLLGGAEDRDGDGYLDLREIYDYVRTRLTANTKQVPHSRFDGDAAVVLARRPELRREPEPVPPGRAGDPAFVLSENEINLNDVHPRERLKPEIVEIYRLGEVALDCTATTEETWLRAEVRGQQVVVELHPLTGHNRAKIRVVDRTTRTAQVLRVHVFLHAPTSSPPPGTNDPPYAAGPVRSASETRVTARMKGGPAEPPRVVARASVKVPPAVPPIGDPPARWETGRGGFRGWRRTAAFAVAGMLLTVAGTAYGLSGGSGDAAVPMLVGLTSADAEERLRKAGLNASLVPATAVPCTVGQVVGQSPAADEPTRLGTVVVIEVCGDVASSDPASPSVVPRSTGPATPSPTRSSKVSPETSPLLVVPDLGDTEDSAGSALESAGLRAVFKSISGSAAKGQVTDSQPKTGEEVEPDSEVTVFLSLGDLVEVPNVSGIRSTVDSATAILEKAGLRVQIKCIDGTDLNRVARQSPNGGSEVEKGSVVTLMVTNGPRIGANACLGGGKGPVNAPL</sequence>
<dbReference type="RefSeq" id="WP_378072815.1">
    <property type="nucleotide sequence ID" value="NZ_JBHSBL010000029.1"/>
</dbReference>
<proteinExistence type="predicted"/>
<accession>A0ABV8J6M8</accession>
<gene>
    <name evidence="3" type="ORF">ACFO0C_44020</name>
</gene>
<evidence type="ECO:0000259" key="2">
    <source>
        <dbReference type="PROSITE" id="PS51178"/>
    </source>
</evidence>
<dbReference type="EMBL" id="JBHSBL010000029">
    <property type="protein sequence ID" value="MFC4071944.1"/>
    <property type="molecule type" value="Genomic_DNA"/>
</dbReference>
<keyword evidence="4" id="KW-1185">Reference proteome</keyword>
<dbReference type="Pfam" id="PF00656">
    <property type="entry name" value="Peptidase_C14"/>
    <property type="match status" value="1"/>
</dbReference>
<evidence type="ECO:0000256" key="1">
    <source>
        <dbReference type="SAM" id="MobiDB-lite"/>
    </source>
</evidence>
<dbReference type="CDD" id="cd06577">
    <property type="entry name" value="PASTA_pknB"/>
    <property type="match status" value="3"/>
</dbReference>
<dbReference type="Pfam" id="PF03793">
    <property type="entry name" value="PASTA"/>
    <property type="match status" value="3"/>
</dbReference>
<dbReference type="SMART" id="SM00740">
    <property type="entry name" value="PASTA"/>
    <property type="match status" value="3"/>
</dbReference>
<dbReference type="PROSITE" id="PS00018">
    <property type="entry name" value="EF_HAND_1"/>
    <property type="match status" value="1"/>
</dbReference>
<feature type="region of interest" description="Disordered" evidence="1">
    <location>
        <begin position="342"/>
        <end position="362"/>
    </location>
</feature>
<reference evidence="4" key="1">
    <citation type="journal article" date="2019" name="Int. J. Syst. Evol. Microbiol.">
        <title>The Global Catalogue of Microorganisms (GCM) 10K type strain sequencing project: providing services to taxonomists for standard genome sequencing and annotation.</title>
        <authorList>
            <consortium name="The Broad Institute Genomics Platform"/>
            <consortium name="The Broad Institute Genome Sequencing Center for Infectious Disease"/>
            <person name="Wu L."/>
            <person name="Ma J."/>
        </authorList>
    </citation>
    <scope>NUCLEOTIDE SEQUENCE [LARGE SCALE GENOMIC DNA]</scope>
    <source>
        <strain evidence="4">TBRC 5832</strain>
    </source>
</reference>
<feature type="domain" description="PASTA" evidence="2">
    <location>
        <begin position="607"/>
        <end position="671"/>
    </location>
</feature>
<feature type="domain" description="PASTA" evidence="2">
    <location>
        <begin position="441"/>
        <end position="507"/>
    </location>
</feature>
<feature type="compositionally biased region" description="Low complexity" evidence="1">
    <location>
        <begin position="511"/>
        <end position="521"/>
    </location>
</feature>
<dbReference type="NCBIfam" id="NF047832">
    <property type="entry name" value="caspase_w_EACC1"/>
    <property type="match status" value="1"/>
</dbReference>
<evidence type="ECO:0000313" key="4">
    <source>
        <dbReference type="Proteomes" id="UP001595867"/>
    </source>
</evidence>
<feature type="compositionally biased region" description="Polar residues" evidence="1">
    <location>
        <begin position="525"/>
        <end position="541"/>
    </location>
</feature>
<name>A0ABV8J6M8_9ACTN</name>
<organism evidence="3 4">
    <name type="scientific">Actinoplanes subglobosus</name>
    <dbReference type="NCBI Taxonomy" id="1547892"/>
    <lineage>
        <taxon>Bacteria</taxon>
        <taxon>Bacillati</taxon>
        <taxon>Actinomycetota</taxon>
        <taxon>Actinomycetes</taxon>
        <taxon>Micromonosporales</taxon>
        <taxon>Micromonosporaceae</taxon>
        <taxon>Actinoplanes</taxon>
    </lineage>
</organism>
<feature type="region of interest" description="Disordered" evidence="1">
    <location>
        <begin position="511"/>
        <end position="558"/>
    </location>
</feature>
<protein>
    <submittedName>
        <fullName evidence="3">PASTA domain-containing protein</fullName>
    </submittedName>
</protein>
<dbReference type="Gene3D" id="3.30.10.20">
    <property type="match status" value="3"/>
</dbReference>
<evidence type="ECO:0000313" key="3">
    <source>
        <dbReference type="EMBL" id="MFC4071944.1"/>
    </source>
</evidence>
<dbReference type="Gene3D" id="3.40.50.1460">
    <property type="match status" value="1"/>
</dbReference>
<comment type="caution">
    <text evidence="3">The sequence shown here is derived from an EMBL/GenBank/DDBJ whole genome shotgun (WGS) entry which is preliminary data.</text>
</comment>